<feature type="compositionally biased region" description="Polar residues" evidence="10">
    <location>
        <begin position="235"/>
        <end position="254"/>
    </location>
</feature>
<dbReference type="PROSITE" id="PS50157">
    <property type="entry name" value="ZINC_FINGER_C2H2_2"/>
    <property type="match status" value="1"/>
</dbReference>
<evidence type="ECO:0000256" key="7">
    <source>
        <dbReference type="ARBA" id="ARBA00023125"/>
    </source>
</evidence>
<dbReference type="GO" id="GO:0008270">
    <property type="term" value="F:zinc ion binding"/>
    <property type="evidence" value="ECO:0007669"/>
    <property type="project" value="UniProtKB-KW"/>
</dbReference>
<evidence type="ECO:0000256" key="4">
    <source>
        <dbReference type="ARBA" id="ARBA00022771"/>
    </source>
</evidence>
<proteinExistence type="predicted"/>
<evidence type="ECO:0000256" key="1">
    <source>
        <dbReference type="ARBA" id="ARBA00004123"/>
    </source>
</evidence>
<dbReference type="STRING" id="7167.A0A182FLT8"/>
<dbReference type="PROSITE" id="PS50097">
    <property type="entry name" value="BTB"/>
    <property type="match status" value="1"/>
</dbReference>
<dbReference type="SMART" id="SM00225">
    <property type="entry name" value="BTB"/>
    <property type="match status" value="1"/>
</dbReference>
<dbReference type="PANTHER" id="PTHR46105">
    <property type="entry name" value="AGAP004733-PA"/>
    <property type="match status" value="1"/>
</dbReference>
<protein>
    <submittedName>
        <fullName evidence="11">Uncharacterized protein</fullName>
    </submittedName>
</protein>
<dbReference type="AlphaFoldDB" id="A0A182FLT8"/>
<reference evidence="11 12" key="1">
    <citation type="journal article" date="2017" name="G3 (Bethesda)">
        <title>The Physical Genome Mapping of Anopheles albimanus Corrected Scaffold Misassemblies and Identified Interarm Rearrangements in Genus Anopheles.</title>
        <authorList>
            <person name="Artemov G.N."/>
            <person name="Peery A.N."/>
            <person name="Jiang X."/>
            <person name="Tu Z."/>
            <person name="Stegniy V.N."/>
            <person name="Sharakhova M.V."/>
            <person name="Sharakhov I.V."/>
        </authorList>
    </citation>
    <scope>NUCLEOTIDE SEQUENCE [LARGE SCALE GENOMIC DNA]</scope>
    <source>
        <strain evidence="11 12">ALBI9_A</strain>
    </source>
</reference>
<dbReference type="PROSITE" id="PS00028">
    <property type="entry name" value="ZINC_FINGER_C2H2_1"/>
    <property type="match status" value="1"/>
</dbReference>
<organism evidence="11 12">
    <name type="scientific">Anopheles albimanus</name>
    <name type="common">New world malaria mosquito</name>
    <dbReference type="NCBI Taxonomy" id="7167"/>
    <lineage>
        <taxon>Eukaryota</taxon>
        <taxon>Metazoa</taxon>
        <taxon>Ecdysozoa</taxon>
        <taxon>Arthropoda</taxon>
        <taxon>Hexapoda</taxon>
        <taxon>Insecta</taxon>
        <taxon>Pterygota</taxon>
        <taxon>Neoptera</taxon>
        <taxon>Endopterygota</taxon>
        <taxon>Diptera</taxon>
        <taxon>Nematocera</taxon>
        <taxon>Culicoidea</taxon>
        <taxon>Culicidae</taxon>
        <taxon>Anophelinae</taxon>
        <taxon>Anopheles</taxon>
    </lineage>
</organism>
<dbReference type="GO" id="GO:0000978">
    <property type="term" value="F:RNA polymerase II cis-regulatory region sequence-specific DNA binding"/>
    <property type="evidence" value="ECO:0007669"/>
    <property type="project" value="TreeGrafter"/>
</dbReference>
<reference evidence="11" key="2">
    <citation type="submission" date="2022-08" db="UniProtKB">
        <authorList>
            <consortium name="EnsemblMetazoa"/>
        </authorList>
    </citation>
    <scope>IDENTIFICATION</scope>
    <source>
        <strain evidence="11">STECLA/ALBI9_A</strain>
    </source>
</reference>
<sequence length="587" mass="64351">MFANWAAPNTTLPPDVILELGPPPCPTRYAAHAALIAIHSGYLRAALRTVDNNNSIVPTDSFRRGLQSGLIAGTNAVLNCLTNSPNATTIYLPNVTAEQFSPLLAYMYTGCLELTAANIFGVLLATHLLHMPRALELCRSFLSSSTISPSSHVPAALVPYTLDSHLSSNCFEQNTLALASSTDALDRPKLVRPIASKATTTEGLSFIAPPMASQINLMPSAPFRSLEQVINVTDTRNTTADSESPSQSPISVTQCDDDLDPIRSPIAKPMEDIHIYPLKNQTSESETTYSKSCANRQNNAIAGDNDFKNVDHTVQSSTTETTAIMKPLPLQRKRSITNVTPETADDRDNSAAGVIVDIASCDGPVRFRRVLNIMYDCNKSNTPNRITAISSADSEDGLSDGGVKRIDDQRYTSLRQQVQDQDSFKSTVGSDCLNQEPRFQTKMKQKIASPAHMHRSSDLKDENNQEEGISSHHSNTLTESSQTSGLTATLPTNEPTESFPKVKDIHRRVPRSSFDNSSTSRRDAKPLDMNVQYYPCKTCGSKFPSYYFVHKHRKLCHTEEENDTADSMTSMNKESGTKTISKEDSDH</sequence>
<keyword evidence="5" id="KW-0862">Zinc</keyword>
<dbReference type="GO" id="GO:0005634">
    <property type="term" value="C:nucleus"/>
    <property type="evidence" value="ECO:0007669"/>
    <property type="project" value="UniProtKB-SubCell"/>
</dbReference>
<evidence type="ECO:0000313" key="12">
    <source>
        <dbReference type="Proteomes" id="UP000069272"/>
    </source>
</evidence>
<dbReference type="Proteomes" id="UP000069272">
    <property type="component" value="Chromosome 3R"/>
</dbReference>
<keyword evidence="7" id="KW-0238">DNA-binding</keyword>
<dbReference type="Gene3D" id="3.30.710.10">
    <property type="entry name" value="Potassium Channel Kv1.1, Chain A"/>
    <property type="match status" value="1"/>
</dbReference>
<dbReference type="VEuPathDB" id="VectorBase:AALB007497"/>
<dbReference type="InterPro" id="IPR011333">
    <property type="entry name" value="SKP1/BTB/POZ_sf"/>
</dbReference>
<feature type="region of interest" description="Disordered" evidence="10">
    <location>
        <begin position="559"/>
        <end position="587"/>
    </location>
</feature>
<dbReference type="GO" id="GO:0000981">
    <property type="term" value="F:DNA-binding transcription factor activity, RNA polymerase II-specific"/>
    <property type="evidence" value="ECO:0007669"/>
    <property type="project" value="TreeGrafter"/>
</dbReference>
<keyword evidence="12" id="KW-1185">Reference proteome</keyword>
<evidence type="ECO:0000256" key="2">
    <source>
        <dbReference type="ARBA" id="ARBA00022723"/>
    </source>
</evidence>
<feature type="compositionally biased region" description="Polar residues" evidence="10">
    <location>
        <begin position="466"/>
        <end position="496"/>
    </location>
</feature>
<dbReference type="PANTHER" id="PTHR46105:SF5">
    <property type="entry name" value="ZINC FINGER AND BTB DOMAIN-CONTAINING PROTEIN 44 ISOFORM X1"/>
    <property type="match status" value="1"/>
</dbReference>
<keyword evidence="4" id="KW-0863">Zinc-finger</keyword>
<keyword evidence="8" id="KW-0804">Transcription</keyword>
<keyword evidence="2" id="KW-0479">Metal-binding</keyword>
<feature type="compositionally biased region" description="Polar residues" evidence="10">
    <location>
        <begin position="565"/>
        <end position="579"/>
    </location>
</feature>
<dbReference type="InterPro" id="IPR050457">
    <property type="entry name" value="ZnFinger_BTB_dom_contain"/>
</dbReference>
<evidence type="ECO:0000256" key="6">
    <source>
        <dbReference type="ARBA" id="ARBA00023015"/>
    </source>
</evidence>
<comment type="subcellular location">
    <subcellularLocation>
        <location evidence="1">Nucleus</location>
    </subcellularLocation>
</comment>
<dbReference type="VEuPathDB" id="VectorBase:AALB20_037625"/>
<keyword evidence="9" id="KW-0539">Nucleus</keyword>
<evidence type="ECO:0000313" key="11">
    <source>
        <dbReference type="EnsemblMetazoa" id="AALB007497-PA"/>
    </source>
</evidence>
<evidence type="ECO:0000256" key="10">
    <source>
        <dbReference type="SAM" id="MobiDB-lite"/>
    </source>
</evidence>
<accession>A0A182FLT8</accession>
<dbReference type="InterPro" id="IPR000210">
    <property type="entry name" value="BTB/POZ_dom"/>
</dbReference>
<evidence type="ECO:0000256" key="3">
    <source>
        <dbReference type="ARBA" id="ARBA00022737"/>
    </source>
</evidence>
<evidence type="ECO:0000256" key="9">
    <source>
        <dbReference type="ARBA" id="ARBA00023242"/>
    </source>
</evidence>
<dbReference type="SUPFAM" id="SSF54695">
    <property type="entry name" value="POZ domain"/>
    <property type="match status" value="1"/>
</dbReference>
<dbReference type="Pfam" id="PF00651">
    <property type="entry name" value="BTB"/>
    <property type="match status" value="1"/>
</dbReference>
<keyword evidence="6" id="KW-0805">Transcription regulation</keyword>
<feature type="region of interest" description="Disordered" evidence="10">
    <location>
        <begin position="235"/>
        <end position="259"/>
    </location>
</feature>
<feature type="region of interest" description="Disordered" evidence="10">
    <location>
        <begin position="443"/>
        <end position="523"/>
    </location>
</feature>
<keyword evidence="3" id="KW-0677">Repeat</keyword>
<dbReference type="EnsemblMetazoa" id="AALB007497-RA">
    <property type="protein sequence ID" value="AALB007497-PA"/>
    <property type="gene ID" value="AALB007497"/>
</dbReference>
<evidence type="ECO:0000256" key="8">
    <source>
        <dbReference type="ARBA" id="ARBA00023163"/>
    </source>
</evidence>
<name>A0A182FLT8_ANOAL</name>
<evidence type="ECO:0000256" key="5">
    <source>
        <dbReference type="ARBA" id="ARBA00022833"/>
    </source>
</evidence>
<dbReference type="InterPro" id="IPR013087">
    <property type="entry name" value="Znf_C2H2_type"/>
</dbReference>